<dbReference type="PANTHER" id="PTHR43205">
    <property type="entry name" value="PROSTAGLANDIN REDUCTASE"/>
    <property type="match status" value="1"/>
</dbReference>
<dbReference type="PANTHER" id="PTHR43205:SF7">
    <property type="entry name" value="PROSTAGLANDIN REDUCTASE 1"/>
    <property type="match status" value="1"/>
</dbReference>
<accession>A0A2P6S9Y2</accession>
<sequence>MSKLSTPVPSTPVTEFGVAKVLESGDAKFEQGDLIWRITGREEYSLITATHSLFKIHHDPNIPLSYHTGILDADK</sequence>
<evidence type="ECO:0000313" key="1">
    <source>
        <dbReference type="EMBL" id="PRQ55508.1"/>
    </source>
</evidence>
<dbReference type="GO" id="GO:0032440">
    <property type="term" value="F:2-alkenal reductase [NAD(P)H] activity"/>
    <property type="evidence" value="ECO:0007669"/>
    <property type="project" value="TreeGrafter"/>
</dbReference>
<dbReference type="Proteomes" id="UP000238479">
    <property type="component" value="Chromosome 1"/>
</dbReference>
<proteinExistence type="predicted"/>
<keyword evidence="1" id="KW-0560">Oxidoreductase</keyword>
<evidence type="ECO:0000313" key="2">
    <source>
        <dbReference type="Proteomes" id="UP000238479"/>
    </source>
</evidence>
<protein>
    <submittedName>
        <fullName evidence="1">Putative oxidoreductase</fullName>
        <ecNumber evidence="1">1.-.-.-</ecNumber>
    </submittedName>
</protein>
<comment type="caution">
    <text evidence="1">The sequence shown here is derived from an EMBL/GenBank/DDBJ whole genome shotgun (WGS) entry which is preliminary data.</text>
</comment>
<dbReference type="InterPro" id="IPR011032">
    <property type="entry name" value="GroES-like_sf"/>
</dbReference>
<organism evidence="1 2">
    <name type="scientific">Rosa chinensis</name>
    <name type="common">China rose</name>
    <dbReference type="NCBI Taxonomy" id="74649"/>
    <lineage>
        <taxon>Eukaryota</taxon>
        <taxon>Viridiplantae</taxon>
        <taxon>Streptophyta</taxon>
        <taxon>Embryophyta</taxon>
        <taxon>Tracheophyta</taxon>
        <taxon>Spermatophyta</taxon>
        <taxon>Magnoliopsida</taxon>
        <taxon>eudicotyledons</taxon>
        <taxon>Gunneridae</taxon>
        <taxon>Pentapetalae</taxon>
        <taxon>rosids</taxon>
        <taxon>fabids</taxon>
        <taxon>Rosales</taxon>
        <taxon>Rosaceae</taxon>
        <taxon>Rosoideae</taxon>
        <taxon>Rosoideae incertae sedis</taxon>
        <taxon>Rosa</taxon>
    </lineage>
</organism>
<dbReference type="EMBL" id="PDCK01000039">
    <property type="protein sequence ID" value="PRQ55508.1"/>
    <property type="molecule type" value="Genomic_DNA"/>
</dbReference>
<dbReference type="Gramene" id="PRQ55508">
    <property type="protein sequence ID" value="PRQ55508"/>
    <property type="gene ID" value="RchiOBHm_Chr1g0325351"/>
</dbReference>
<name>A0A2P6S9Y2_ROSCH</name>
<dbReference type="STRING" id="74649.A0A2P6S9Y2"/>
<dbReference type="InterPro" id="IPR045010">
    <property type="entry name" value="MDR_fam"/>
</dbReference>
<gene>
    <name evidence="1" type="ORF">RchiOBHm_Chr1g0325351</name>
</gene>
<keyword evidence="2" id="KW-1185">Reference proteome</keyword>
<dbReference type="SUPFAM" id="SSF50129">
    <property type="entry name" value="GroES-like"/>
    <property type="match status" value="1"/>
</dbReference>
<dbReference type="OMA" id="KREGYYA"/>
<dbReference type="EC" id="1.-.-.-" evidence="1"/>
<reference evidence="1 2" key="1">
    <citation type="journal article" date="2018" name="Nat. Genet.">
        <title>The Rosa genome provides new insights in the design of modern roses.</title>
        <authorList>
            <person name="Bendahmane M."/>
        </authorList>
    </citation>
    <scope>NUCLEOTIDE SEQUENCE [LARGE SCALE GENOMIC DNA]</scope>
    <source>
        <strain evidence="2">cv. Old Blush</strain>
    </source>
</reference>
<dbReference type="AlphaFoldDB" id="A0A2P6S9Y2"/>
<dbReference type="Gene3D" id="3.90.180.10">
    <property type="entry name" value="Medium-chain alcohol dehydrogenases, catalytic domain"/>
    <property type="match status" value="1"/>
</dbReference>